<feature type="region of interest" description="Disordered" evidence="1">
    <location>
        <begin position="1"/>
        <end position="114"/>
    </location>
</feature>
<reference evidence="2" key="1">
    <citation type="submission" date="2023-11" db="EMBL/GenBank/DDBJ databases">
        <authorList>
            <person name="Alioto T."/>
            <person name="Alioto T."/>
            <person name="Gomez Garrido J."/>
        </authorList>
    </citation>
    <scope>NUCLEOTIDE SEQUENCE</scope>
</reference>
<proteinExistence type="predicted"/>
<dbReference type="Proteomes" id="UP001296104">
    <property type="component" value="Unassembled WGS sequence"/>
</dbReference>
<evidence type="ECO:0000313" key="3">
    <source>
        <dbReference type="Proteomes" id="UP001296104"/>
    </source>
</evidence>
<accession>A0AAI8Z7K2</accession>
<gene>
    <name evidence="2" type="ORF">LECACI_7A009063</name>
</gene>
<dbReference type="PANTHER" id="PTHR13282">
    <property type="entry name" value="PROTEIN FAM32A"/>
    <property type="match status" value="1"/>
</dbReference>
<dbReference type="EMBL" id="CAVMBE010000097">
    <property type="protein sequence ID" value="CAK4033905.1"/>
    <property type="molecule type" value="Genomic_DNA"/>
</dbReference>
<dbReference type="PANTHER" id="PTHR13282:SF6">
    <property type="entry name" value="PROTEIN FAM32A"/>
    <property type="match status" value="1"/>
</dbReference>
<dbReference type="GO" id="GO:0005730">
    <property type="term" value="C:nucleolus"/>
    <property type="evidence" value="ECO:0007669"/>
    <property type="project" value="TreeGrafter"/>
</dbReference>
<protein>
    <recommendedName>
        <fullName evidence="4">DUF1754-domain-containing protein</fullName>
    </recommendedName>
</protein>
<feature type="compositionally biased region" description="Basic and acidic residues" evidence="1">
    <location>
        <begin position="72"/>
        <end position="114"/>
    </location>
</feature>
<comment type="caution">
    <text evidence="2">The sequence shown here is derived from an EMBL/GenBank/DDBJ whole genome shotgun (WGS) entry which is preliminary data.</text>
</comment>
<evidence type="ECO:0008006" key="4">
    <source>
        <dbReference type="Google" id="ProtNLM"/>
    </source>
</evidence>
<feature type="compositionally biased region" description="Basic and acidic residues" evidence="1">
    <location>
        <begin position="40"/>
        <end position="50"/>
    </location>
</feature>
<dbReference type="InterPro" id="IPR013865">
    <property type="entry name" value="FAM32A"/>
</dbReference>
<keyword evidence="3" id="KW-1185">Reference proteome</keyword>
<evidence type="ECO:0000256" key="1">
    <source>
        <dbReference type="SAM" id="MobiDB-lite"/>
    </source>
</evidence>
<evidence type="ECO:0000313" key="2">
    <source>
        <dbReference type="EMBL" id="CAK4033905.1"/>
    </source>
</evidence>
<dbReference type="AlphaFoldDB" id="A0AAI8Z7K2"/>
<name>A0AAI8Z7K2_9PEZI</name>
<sequence length="139" mass="15700">MPSSDYSNAVGGGLKLKGASSGGIEKTKKKKAKKAVVRADSGEETKKEQQQVEDGDGDLQKALADEEEVDETRDARDAEEVKEYGKTEAQRRFEERRKKRLDERLKREGVRTHKERVQQLNKYLSTLSEHNDMPRIGPG</sequence>
<dbReference type="Pfam" id="PF08555">
    <property type="entry name" value="FAM32A"/>
    <property type="match status" value="1"/>
</dbReference>
<feature type="compositionally biased region" description="Basic residues" evidence="1">
    <location>
        <begin position="27"/>
        <end position="36"/>
    </location>
</feature>
<organism evidence="2 3">
    <name type="scientific">Lecanosticta acicola</name>
    <dbReference type="NCBI Taxonomy" id="111012"/>
    <lineage>
        <taxon>Eukaryota</taxon>
        <taxon>Fungi</taxon>
        <taxon>Dikarya</taxon>
        <taxon>Ascomycota</taxon>
        <taxon>Pezizomycotina</taxon>
        <taxon>Dothideomycetes</taxon>
        <taxon>Dothideomycetidae</taxon>
        <taxon>Mycosphaerellales</taxon>
        <taxon>Mycosphaerellaceae</taxon>
        <taxon>Lecanosticta</taxon>
    </lineage>
</organism>